<dbReference type="AlphaFoldDB" id="S0F8C5"/>
<organism evidence="1 2">
    <name type="scientific">Phocaeicola coprophilus DSM 18228 = JCM 13818</name>
    <dbReference type="NCBI Taxonomy" id="547042"/>
    <lineage>
        <taxon>Bacteria</taxon>
        <taxon>Pseudomonadati</taxon>
        <taxon>Bacteroidota</taxon>
        <taxon>Bacteroidia</taxon>
        <taxon>Bacteroidales</taxon>
        <taxon>Bacteroidaceae</taxon>
        <taxon>Phocaeicola</taxon>
    </lineage>
</organism>
<sequence length="45" mass="5018">MFLTKKIVSLRNSRLRQDTGLLTTACRPGTGNKLNTFLNDPKISP</sequence>
<name>S0F8C5_9BACT</name>
<dbReference type="STRING" id="547042.BACCOPRO_01880"/>
<dbReference type="Proteomes" id="UP000014073">
    <property type="component" value="Unassembled WGS sequence"/>
</dbReference>
<protein>
    <submittedName>
        <fullName evidence="1">Uncharacterized protein</fullName>
    </submittedName>
</protein>
<gene>
    <name evidence="1" type="ORF">BACCOPRO_01880</name>
</gene>
<evidence type="ECO:0000313" key="2">
    <source>
        <dbReference type="Proteomes" id="UP000014073"/>
    </source>
</evidence>
<keyword evidence="2" id="KW-1185">Reference proteome</keyword>
<dbReference type="EMBL" id="ACBW01000138">
    <property type="protein sequence ID" value="EEF76380.1"/>
    <property type="molecule type" value="Genomic_DNA"/>
</dbReference>
<accession>S0F8C5</accession>
<evidence type="ECO:0000313" key="1">
    <source>
        <dbReference type="EMBL" id="EEF76380.1"/>
    </source>
</evidence>
<reference evidence="1 2" key="1">
    <citation type="submission" date="2008-12" db="EMBL/GenBank/DDBJ databases">
        <authorList>
            <person name="Fulton L."/>
            <person name="Clifton S."/>
            <person name="Fulton B."/>
            <person name="Xu J."/>
            <person name="Minx P."/>
            <person name="Pepin K.H."/>
            <person name="Johnson M."/>
            <person name="Bhonagiri V."/>
            <person name="Nash W.E."/>
            <person name="Mardis E.R."/>
            <person name="Wilson R.K."/>
        </authorList>
    </citation>
    <scope>NUCLEOTIDE SEQUENCE [LARGE SCALE GENOMIC DNA]</scope>
    <source>
        <strain evidence="1 2">DSM 18228</strain>
    </source>
</reference>
<proteinExistence type="predicted"/>
<dbReference type="HOGENOM" id="CLU_3195993_0_0_10"/>
<comment type="caution">
    <text evidence="1">The sequence shown here is derived from an EMBL/GenBank/DDBJ whole genome shotgun (WGS) entry which is preliminary data.</text>
</comment>